<keyword evidence="4 6" id="KW-1015">Disulfide bond</keyword>
<dbReference type="Gene3D" id="2.60.120.200">
    <property type="match status" value="1"/>
</dbReference>
<protein>
    <recommendedName>
        <fullName evidence="7">EGF-like domain-containing protein</fullName>
    </recommendedName>
</protein>
<dbReference type="AlphaFoldDB" id="A0A4W3HV35"/>
<dbReference type="Pfam" id="PF00008">
    <property type="entry name" value="EGF"/>
    <property type="match status" value="1"/>
</dbReference>
<feature type="domain" description="EGF-like" evidence="7">
    <location>
        <begin position="8"/>
        <end position="44"/>
    </location>
</feature>
<dbReference type="GeneTree" id="ENSGT00970000197371"/>
<keyword evidence="2" id="KW-0732">Signal</keyword>
<evidence type="ECO:0000256" key="3">
    <source>
        <dbReference type="ARBA" id="ARBA00022737"/>
    </source>
</evidence>
<dbReference type="FunFam" id="2.10.25.10:FF:000109">
    <property type="entry name" value="Notch homolog 4, [Drosophila]"/>
    <property type="match status" value="1"/>
</dbReference>
<evidence type="ECO:0000259" key="7">
    <source>
        <dbReference type="PROSITE" id="PS50026"/>
    </source>
</evidence>
<keyword evidence="3" id="KW-0677">Repeat</keyword>
<evidence type="ECO:0000256" key="1">
    <source>
        <dbReference type="ARBA" id="ARBA00022536"/>
    </source>
</evidence>
<dbReference type="Proteomes" id="UP000314986">
    <property type="component" value="Unassembled WGS sequence"/>
</dbReference>
<dbReference type="InParanoid" id="A0A4W3HV35"/>
<dbReference type="CDD" id="cd00054">
    <property type="entry name" value="EGF_CA"/>
    <property type="match status" value="1"/>
</dbReference>
<dbReference type="InterPro" id="IPR000152">
    <property type="entry name" value="EGF-type_Asp/Asn_hydroxyl_site"/>
</dbReference>
<dbReference type="Gene3D" id="2.10.25.10">
    <property type="entry name" value="Laminin"/>
    <property type="match status" value="1"/>
</dbReference>
<dbReference type="PROSITE" id="PS50026">
    <property type="entry name" value="EGF_3"/>
    <property type="match status" value="1"/>
</dbReference>
<reference evidence="8" key="5">
    <citation type="submission" date="2025-09" db="UniProtKB">
        <authorList>
            <consortium name="Ensembl"/>
        </authorList>
    </citation>
    <scope>IDENTIFICATION</scope>
</reference>
<evidence type="ECO:0000256" key="4">
    <source>
        <dbReference type="ARBA" id="ARBA00023157"/>
    </source>
</evidence>
<reference evidence="9" key="1">
    <citation type="journal article" date="2006" name="Science">
        <title>Ancient noncoding elements conserved in the human genome.</title>
        <authorList>
            <person name="Venkatesh B."/>
            <person name="Kirkness E.F."/>
            <person name="Loh Y.H."/>
            <person name="Halpern A.L."/>
            <person name="Lee A.P."/>
            <person name="Johnson J."/>
            <person name="Dandona N."/>
            <person name="Viswanathan L.D."/>
            <person name="Tay A."/>
            <person name="Venter J.C."/>
            <person name="Strausberg R.L."/>
            <person name="Brenner S."/>
        </authorList>
    </citation>
    <scope>NUCLEOTIDE SEQUENCE [LARGE SCALE GENOMIC DNA]</scope>
</reference>
<dbReference type="InterPro" id="IPR013320">
    <property type="entry name" value="ConA-like_dom_sf"/>
</dbReference>
<dbReference type="SUPFAM" id="SSF49899">
    <property type="entry name" value="Concanavalin A-like lectins/glucanases"/>
    <property type="match status" value="1"/>
</dbReference>
<evidence type="ECO:0000256" key="6">
    <source>
        <dbReference type="PROSITE-ProRule" id="PRU00076"/>
    </source>
</evidence>
<feature type="disulfide bond" evidence="6">
    <location>
        <begin position="34"/>
        <end position="43"/>
    </location>
</feature>
<dbReference type="STRING" id="7868.ENSCMIP00000019145"/>
<dbReference type="Ensembl" id="ENSCMIT00000019508.1">
    <property type="protein sequence ID" value="ENSCMIP00000019145.1"/>
    <property type="gene ID" value="ENSCMIG00000008964.1"/>
</dbReference>
<reference evidence="8" key="4">
    <citation type="submission" date="2025-08" db="UniProtKB">
        <authorList>
            <consortium name="Ensembl"/>
        </authorList>
    </citation>
    <scope>IDENTIFICATION</scope>
</reference>
<reference evidence="9" key="3">
    <citation type="journal article" date="2014" name="Nature">
        <title>Elephant shark genome provides unique insights into gnathostome evolution.</title>
        <authorList>
            <consortium name="International Elephant Shark Genome Sequencing Consortium"/>
            <person name="Venkatesh B."/>
            <person name="Lee A.P."/>
            <person name="Ravi V."/>
            <person name="Maurya A.K."/>
            <person name="Lian M.M."/>
            <person name="Swann J.B."/>
            <person name="Ohta Y."/>
            <person name="Flajnik M.F."/>
            <person name="Sutoh Y."/>
            <person name="Kasahara M."/>
            <person name="Hoon S."/>
            <person name="Gangu V."/>
            <person name="Roy S.W."/>
            <person name="Irimia M."/>
            <person name="Korzh V."/>
            <person name="Kondrychyn I."/>
            <person name="Lim Z.W."/>
            <person name="Tay B.H."/>
            <person name="Tohari S."/>
            <person name="Kong K.W."/>
            <person name="Ho S."/>
            <person name="Lorente-Galdos B."/>
            <person name="Quilez J."/>
            <person name="Marques-Bonet T."/>
            <person name="Raney B.J."/>
            <person name="Ingham P.W."/>
            <person name="Tay A."/>
            <person name="Hillier L.W."/>
            <person name="Minx P."/>
            <person name="Boehm T."/>
            <person name="Wilson R.K."/>
            <person name="Brenner S."/>
            <person name="Warren W.C."/>
        </authorList>
    </citation>
    <scope>NUCLEOTIDE SEQUENCE [LARGE SCALE GENOMIC DNA]</scope>
</reference>
<dbReference type="GO" id="GO:0005509">
    <property type="term" value="F:calcium ion binding"/>
    <property type="evidence" value="ECO:0007669"/>
    <property type="project" value="InterPro"/>
</dbReference>
<evidence type="ECO:0000313" key="9">
    <source>
        <dbReference type="Proteomes" id="UP000314986"/>
    </source>
</evidence>
<keyword evidence="1 6" id="KW-0245">EGF-like domain</keyword>
<keyword evidence="5" id="KW-0325">Glycoprotein</keyword>
<proteinExistence type="predicted"/>
<dbReference type="SMART" id="SM00181">
    <property type="entry name" value="EGF"/>
    <property type="match status" value="1"/>
</dbReference>
<evidence type="ECO:0000256" key="2">
    <source>
        <dbReference type="ARBA" id="ARBA00022729"/>
    </source>
</evidence>
<reference evidence="9" key="2">
    <citation type="journal article" date="2007" name="PLoS Biol.">
        <title>Survey sequencing and comparative analysis of the elephant shark (Callorhinchus milii) genome.</title>
        <authorList>
            <person name="Venkatesh B."/>
            <person name="Kirkness E.F."/>
            <person name="Loh Y.H."/>
            <person name="Halpern A.L."/>
            <person name="Lee A.P."/>
            <person name="Johnson J."/>
            <person name="Dandona N."/>
            <person name="Viswanathan L.D."/>
            <person name="Tay A."/>
            <person name="Venter J.C."/>
            <person name="Strausberg R.L."/>
            <person name="Brenner S."/>
        </authorList>
    </citation>
    <scope>NUCLEOTIDE SEQUENCE [LARGE SCALE GENOMIC DNA]</scope>
</reference>
<dbReference type="GO" id="GO:0016020">
    <property type="term" value="C:membrane"/>
    <property type="evidence" value="ECO:0007669"/>
    <property type="project" value="UniProtKB-SubCell"/>
</dbReference>
<keyword evidence="9" id="KW-1185">Reference proteome</keyword>
<dbReference type="PROSITE" id="PS00022">
    <property type="entry name" value="EGF_1"/>
    <property type="match status" value="1"/>
</dbReference>
<evidence type="ECO:0000256" key="5">
    <source>
        <dbReference type="ARBA" id="ARBA00023180"/>
    </source>
</evidence>
<dbReference type="InterPro" id="IPR050372">
    <property type="entry name" value="Neurexin-related_CASP"/>
</dbReference>
<evidence type="ECO:0000313" key="8">
    <source>
        <dbReference type="Ensembl" id="ENSCMIP00000019145.1"/>
    </source>
</evidence>
<dbReference type="PANTHER" id="PTHR15036:SF85">
    <property type="entry name" value="SP2353, ISOFORM A"/>
    <property type="match status" value="1"/>
</dbReference>
<dbReference type="PROSITE" id="PS01186">
    <property type="entry name" value="EGF_2"/>
    <property type="match status" value="1"/>
</dbReference>
<dbReference type="GO" id="GO:0005604">
    <property type="term" value="C:basement membrane"/>
    <property type="evidence" value="ECO:0007669"/>
    <property type="project" value="UniProtKB-ARBA"/>
</dbReference>
<accession>A0A4W3HV35</accession>
<dbReference type="InterPro" id="IPR001881">
    <property type="entry name" value="EGF-like_Ca-bd_dom"/>
</dbReference>
<dbReference type="SMART" id="SM00179">
    <property type="entry name" value="EGF_CA"/>
    <property type="match status" value="1"/>
</dbReference>
<dbReference type="PANTHER" id="PTHR15036">
    <property type="entry name" value="PIKACHURIN-LIKE PROTEIN"/>
    <property type="match status" value="1"/>
</dbReference>
<name>A0A4W3HV35_CALMI</name>
<sequence>MFCSCPRLDRVCQDKPCLNNGVCQDHWSFYLCQCPDGFIGPHCEEDISQDTALSLNGQTHLDYFIKESYKRRQLLKIHTKGKRNGKEDSSVELQFRTRSPKGVLLHIEGNASYATVMVSFIFS</sequence>
<dbReference type="InterPro" id="IPR000742">
    <property type="entry name" value="EGF"/>
</dbReference>
<comment type="caution">
    <text evidence="6">Lacks conserved residue(s) required for the propagation of feature annotation.</text>
</comment>
<dbReference type="PROSITE" id="PS00010">
    <property type="entry name" value="ASX_HYDROXYL"/>
    <property type="match status" value="1"/>
</dbReference>
<organism evidence="8 9">
    <name type="scientific">Callorhinchus milii</name>
    <name type="common">Ghost shark</name>
    <dbReference type="NCBI Taxonomy" id="7868"/>
    <lineage>
        <taxon>Eukaryota</taxon>
        <taxon>Metazoa</taxon>
        <taxon>Chordata</taxon>
        <taxon>Craniata</taxon>
        <taxon>Vertebrata</taxon>
        <taxon>Chondrichthyes</taxon>
        <taxon>Holocephali</taxon>
        <taxon>Chimaeriformes</taxon>
        <taxon>Callorhinchidae</taxon>
        <taxon>Callorhinchus</taxon>
    </lineage>
</organism>